<dbReference type="OrthoDB" id="6130531at2759"/>
<protein>
    <recommendedName>
        <fullName evidence="4">EGF-like domain-containing protein</fullName>
    </recommendedName>
</protein>
<dbReference type="InterPro" id="IPR023296">
    <property type="entry name" value="Glyco_hydro_beta-prop_sf"/>
</dbReference>
<reference evidence="2" key="1">
    <citation type="submission" date="2021-02" db="EMBL/GenBank/DDBJ databases">
        <title>Genome sequence Cadophora malorum strain M34.</title>
        <authorList>
            <person name="Stefanovic E."/>
            <person name="Vu D."/>
            <person name="Scully C."/>
            <person name="Dijksterhuis J."/>
            <person name="Roader J."/>
            <person name="Houbraken J."/>
        </authorList>
    </citation>
    <scope>NUCLEOTIDE SEQUENCE</scope>
    <source>
        <strain evidence="2">M34</strain>
    </source>
</reference>
<comment type="caution">
    <text evidence="2">The sequence shown here is derived from an EMBL/GenBank/DDBJ whole genome shotgun (WGS) entry which is preliminary data.</text>
</comment>
<organism evidence="2 3">
    <name type="scientific">Cadophora malorum</name>
    <dbReference type="NCBI Taxonomy" id="108018"/>
    <lineage>
        <taxon>Eukaryota</taxon>
        <taxon>Fungi</taxon>
        <taxon>Dikarya</taxon>
        <taxon>Ascomycota</taxon>
        <taxon>Pezizomycotina</taxon>
        <taxon>Leotiomycetes</taxon>
        <taxon>Helotiales</taxon>
        <taxon>Ploettnerulaceae</taxon>
        <taxon>Cadophora</taxon>
    </lineage>
</organism>
<feature type="signal peptide" evidence="1">
    <location>
        <begin position="1"/>
        <end position="21"/>
    </location>
</feature>
<keyword evidence="3" id="KW-1185">Reference proteome</keyword>
<dbReference type="Gene3D" id="2.115.10.20">
    <property type="entry name" value="Glycosyl hydrolase domain, family 43"/>
    <property type="match status" value="1"/>
</dbReference>
<evidence type="ECO:0000256" key="1">
    <source>
        <dbReference type="SAM" id="SignalP"/>
    </source>
</evidence>
<dbReference type="Proteomes" id="UP000664132">
    <property type="component" value="Unassembled WGS sequence"/>
</dbReference>
<proteinExistence type="predicted"/>
<name>A0A8H7W9S2_9HELO</name>
<gene>
    <name evidence="2" type="ORF">IFR04_010267</name>
</gene>
<feature type="chain" id="PRO_5034914830" description="EGF-like domain-containing protein" evidence="1">
    <location>
        <begin position="22"/>
        <end position="410"/>
    </location>
</feature>
<dbReference type="SUPFAM" id="SSF75005">
    <property type="entry name" value="Arabinanase/levansucrase/invertase"/>
    <property type="match status" value="1"/>
</dbReference>
<evidence type="ECO:0000313" key="2">
    <source>
        <dbReference type="EMBL" id="KAG4416624.1"/>
    </source>
</evidence>
<accession>A0A8H7W9S2</accession>
<keyword evidence="1" id="KW-0732">Signal</keyword>
<dbReference type="AlphaFoldDB" id="A0A8H7W9S2"/>
<evidence type="ECO:0000313" key="3">
    <source>
        <dbReference type="Proteomes" id="UP000664132"/>
    </source>
</evidence>
<dbReference type="Pfam" id="PF23106">
    <property type="entry name" value="EGF_Teneurin"/>
    <property type="match status" value="1"/>
</dbReference>
<evidence type="ECO:0008006" key="4">
    <source>
        <dbReference type="Google" id="ProtNLM"/>
    </source>
</evidence>
<dbReference type="CDD" id="cd08994">
    <property type="entry name" value="GH43_62_32_68_117_130-like"/>
    <property type="match status" value="1"/>
</dbReference>
<dbReference type="EMBL" id="JAFJYH010000180">
    <property type="protein sequence ID" value="KAG4416624.1"/>
    <property type="molecule type" value="Genomic_DNA"/>
</dbReference>
<sequence length="410" mass="45282">MILSHIFSFFSTLNLPFNAISTPICTTDEGCNLNGICIHGSCACDPGWRSQDCGALDLVPAPLRNGYNKTATGTSSWGSKIIHRTRESKIFDLFLAELTQGCGLDHWSPYSRIIHATSTTGPIGPYEFADEVVDTFAHNPTVVYSHADEKYLMYYIGCPQTVSETCKSPNFTCGPGNTINGESGIAIMSSPDLNTWKSHGQVFFGTDDDAWDADITNPSPLPLYTSNHPTGAIALAYRGCPYNCYAAEFINLATAPTFLGPYNKVRSTPIFPNTAEDPFLWSDKRGNFHILLHSLEPEGGFGDGHKVGRHAFSRSLKGPWTFNEKTLAFDTVVEFEDGSETRYFRRERPQLFFSENGDMEPLYLTTGVQGIGREGSYTLIQSLRGAERYERGLGLLGKNSDGNYFARDEL</sequence>